<evidence type="ECO:0000256" key="3">
    <source>
        <dbReference type="ARBA" id="ARBA00022428"/>
    </source>
</evidence>
<dbReference type="InterPro" id="IPR026046">
    <property type="entry name" value="UBIAD1"/>
</dbReference>
<comment type="subcellular location">
    <subcellularLocation>
        <location evidence="1">Membrane</location>
        <topology evidence="1">Multi-pass membrane protein</topology>
    </subcellularLocation>
</comment>
<keyword evidence="10" id="KW-1185">Reference proteome</keyword>
<evidence type="ECO:0000313" key="10">
    <source>
        <dbReference type="Proteomes" id="UP000051977"/>
    </source>
</evidence>
<keyword evidence="7 8" id="KW-0472">Membrane</keyword>
<name>A0ABR5PFV9_9LACO</name>
<feature type="transmembrane region" description="Helical" evidence="8">
    <location>
        <begin position="18"/>
        <end position="37"/>
    </location>
</feature>
<dbReference type="PANTHER" id="PTHR13929">
    <property type="entry name" value="1,4-DIHYDROXY-2-NAPHTHOATE OCTAPRENYLTRANSFERASE"/>
    <property type="match status" value="1"/>
</dbReference>
<comment type="caution">
    <text evidence="9">The sequence shown here is derived from an EMBL/GenBank/DDBJ whole genome shotgun (WGS) entry which is preliminary data.</text>
</comment>
<dbReference type="Gene3D" id="1.10.357.140">
    <property type="entry name" value="UbiA prenyltransferase"/>
    <property type="match status" value="1"/>
</dbReference>
<organism evidence="9 10">
    <name type="scientific">Lentilactobacillus rapi DSM 19907 = JCM 15042</name>
    <dbReference type="NCBI Taxonomy" id="1423795"/>
    <lineage>
        <taxon>Bacteria</taxon>
        <taxon>Bacillati</taxon>
        <taxon>Bacillota</taxon>
        <taxon>Bacilli</taxon>
        <taxon>Lactobacillales</taxon>
        <taxon>Lactobacillaceae</taxon>
        <taxon>Lentilactobacillus</taxon>
    </lineage>
</organism>
<evidence type="ECO:0000256" key="8">
    <source>
        <dbReference type="SAM" id="Phobius"/>
    </source>
</evidence>
<dbReference type="PIRSF" id="PIRSF005355">
    <property type="entry name" value="UBIAD1"/>
    <property type="match status" value="1"/>
</dbReference>
<feature type="transmembrane region" description="Helical" evidence="8">
    <location>
        <begin position="246"/>
        <end position="263"/>
    </location>
</feature>
<dbReference type="PANTHER" id="PTHR13929:SF0">
    <property type="entry name" value="UBIA PRENYLTRANSFERASE DOMAIN-CONTAINING PROTEIN 1"/>
    <property type="match status" value="1"/>
</dbReference>
<keyword evidence="3" id="KW-0474">Menaquinone biosynthesis</keyword>
<feature type="transmembrane region" description="Helical" evidence="8">
    <location>
        <begin position="119"/>
        <end position="136"/>
    </location>
</feature>
<accession>A0ABR5PFV9</accession>
<comment type="pathway">
    <text evidence="2">Quinol/quinone metabolism; menaquinone biosynthesis.</text>
</comment>
<evidence type="ECO:0000256" key="1">
    <source>
        <dbReference type="ARBA" id="ARBA00004141"/>
    </source>
</evidence>
<dbReference type="Pfam" id="PF01040">
    <property type="entry name" value="UbiA"/>
    <property type="match status" value="1"/>
</dbReference>
<evidence type="ECO:0000256" key="5">
    <source>
        <dbReference type="ARBA" id="ARBA00022692"/>
    </source>
</evidence>
<dbReference type="InterPro" id="IPR000537">
    <property type="entry name" value="UbiA_prenyltransferase"/>
</dbReference>
<dbReference type="Proteomes" id="UP000051977">
    <property type="component" value="Unassembled WGS sequence"/>
</dbReference>
<evidence type="ECO:0000256" key="2">
    <source>
        <dbReference type="ARBA" id="ARBA00004863"/>
    </source>
</evidence>
<dbReference type="InterPro" id="IPR044878">
    <property type="entry name" value="UbiA_sf"/>
</dbReference>
<feature type="transmembrane region" description="Helical" evidence="8">
    <location>
        <begin position="91"/>
        <end position="113"/>
    </location>
</feature>
<feature type="transmembrane region" description="Helical" evidence="8">
    <location>
        <begin position="177"/>
        <end position="197"/>
    </location>
</feature>
<dbReference type="NCBIfam" id="NF004752">
    <property type="entry name" value="PRK06080.1-4"/>
    <property type="match status" value="1"/>
</dbReference>
<evidence type="ECO:0000313" key="9">
    <source>
        <dbReference type="EMBL" id="KRL17522.1"/>
    </source>
</evidence>
<keyword evidence="6 8" id="KW-1133">Transmembrane helix</keyword>
<reference evidence="9 10" key="1">
    <citation type="journal article" date="2015" name="Genome Announc.">
        <title>Expanding the biotechnology potential of lactobacilli through comparative genomics of 213 strains and associated genera.</title>
        <authorList>
            <person name="Sun Z."/>
            <person name="Harris H.M."/>
            <person name="McCann A."/>
            <person name="Guo C."/>
            <person name="Argimon S."/>
            <person name="Zhang W."/>
            <person name="Yang X."/>
            <person name="Jeffery I.B."/>
            <person name="Cooney J.C."/>
            <person name="Kagawa T.F."/>
            <person name="Liu W."/>
            <person name="Song Y."/>
            <person name="Salvetti E."/>
            <person name="Wrobel A."/>
            <person name="Rasinkangas P."/>
            <person name="Parkhill J."/>
            <person name="Rea M.C."/>
            <person name="O'Sullivan O."/>
            <person name="Ritari J."/>
            <person name="Douillard F.P."/>
            <person name="Paul Ross R."/>
            <person name="Yang R."/>
            <person name="Briner A.E."/>
            <person name="Felis G.E."/>
            <person name="de Vos W.M."/>
            <person name="Barrangou R."/>
            <person name="Klaenhammer T.R."/>
            <person name="Caufield P.W."/>
            <person name="Cui Y."/>
            <person name="Zhang H."/>
            <person name="O'Toole P.W."/>
        </authorList>
    </citation>
    <scope>NUCLEOTIDE SEQUENCE [LARGE SCALE GENOMIC DNA]</scope>
    <source>
        <strain evidence="9 10">DSM 19907</strain>
    </source>
</reference>
<feature type="transmembrane region" description="Helical" evidence="8">
    <location>
        <begin position="218"/>
        <end position="240"/>
    </location>
</feature>
<evidence type="ECO:0000256" key="7">
    <source>
        <dbReference type="ARBA" id="ARBA00023136"/>
    </source>
</evidence>
<feature type="transmembrane region" description="Helical" evidence="8">
    <location>
        <begin position="283"/>
        <end position="303"/>
    </location>
</feature>
<sequence length="307" mass="34452">MGILMNLATFTELIEFKILSASLFPFITGLFFSWYFLGSVNGLYATLFFIAMILFDATVNVLDNFNDYYHSDKDEYKSKTNIIGREHISPALVVFILAAFIIPSAGIGLYLTYKVGLPLLWMGIFCFAIGILYSSGPRPISSTPFGEIASGFTMGVMIVLISVYINSYQIFTWNAELLWEILLAAAPLFIWIANIMLANNICDDEEDRLNDRKTIVHYIGVPRAVFLFNATNVLAILLIFLAIFLGVYPVALISIILAIPLIFKQMRLFTAEQVKTKTFVCSVRILVLGSIGLCIGFAVYWLYVLVR</sequence>
<gene>
    <name evidence="9" type="ORF">FD12_GL001651</name>
</gene>
<dbReference type="EMBL" id="AZEI01000022">
    <property type="protein sequence ID" value="KRL17522.1"/>
    <property type="molecule type" value="Genomic_DNA"/>
</dbReference>
<feature type="transmembrane region" description="Helical" evidence="8">
    <location>
        <begin position="43"/>
        <end position="62"/>
    </location>
</feature>
<proteinExistence type="predicted"/>
<dbReference type="CDD" id="cd13962">
    <property type="entry name" value="PT_UbiA_UBIAD1"/>
    <property type="match status" value="1"/>
</dbReference>
<keyword evidence="4" id="KW-0808">Transferase</keyword>
<evidence type="ECO:0000256" key="6">
    <source>
        <dbReference type="ARBA" id="ARBA00022989"/>
    </source>
</evidence>
<protein>
    <submittedName>
        <fullName evidence="9">UbiA prenyltransferase</fullName>
    </submittedName>
</protein>
<feature type="transmembrane region" description="Helical" evidence="8">
    <location>
        <begin position="148"/>
        <end position="165"/>
    </location>
</feature>
<keyword evidence="5 8" id="KW-0812">Transmembrane</keyword>
<evidence type="ECO:0000256" key="4">
    <source>
        <dbReference type="ARBA" id="ARBA00022679"/>
    </source>
</evidence>